<feature type="non-terminal residue" evidence="1">
    <location>
        <position position="378"/>
    </location>
</feature>
<evidence type="ECO:0000313" key="1">
    <source>
        <dbReference type="EMBL" id="KKM04552.1"/>
    </source>
</evidence>
<organism evidence="1">
    <name type="scientific">marine sediment metagenome</name>
    <dbReference type="NCBI Taxonomy" id="412755"/>
    <lineage>
        <taxon>unclassified sequences</taxon>
        <taxon>metagenomes</taxon>
        <taxon>ecological metagenomes</taxon>
    </lineage>
</organism>
<dbReference type="SUPFAM" id="SSF52540">
    <property type="entry name" value="P-loop containing nucleoside triphosphate hydrolases"/>
    <property type="match status" value="1"/>
</dbReference>
<gene>
    <name evidence="1" type="ORF">LCGC14_1763060</name>
</gene>
<protein>
    <recommendedName>
        <fullName evidence="2">Orc1-like AAA ATPase domain-containing protein</fullName>
    </recommendedName>
</protein>
<evidence type="ECO:0008006" key="2">
    <source>
        <dbReference type="Google" id="ProtNLM"/>
    </source>
</evidence>
<dbReference type="EMBL" id="LAZR01016425">
    <property type="protein sequence ID" value="KKM04552.1"/>
    <property type="molecule type" value="Genomic_DNA"/>
</dbReference>
<comment type="caution">
    <text evidence="1">The sequence shown here is derived from an EMBL/GenBank/DDBJ whole genome shotgun (WGS) entry which is preliminary data.</text>
</comment>
<dbReference type="InterPro" id="IPR027417">
    <property type="entry name" value="P-loop_NTPase"/>
</dbReference>
<sequence length="378" mass="44149">MISENRDVFVGRTNVLNEFRGSFIIKQQKDAPRVYIIKSQPGTGKSKLLEIFDKTARSERLKVFSFKIPISTEKLKYFPKIILENIQNILPTQLNKQKRKERDKKWKGKKSFTEWTPADLSLNFFTKLKEQDEDLKMARDAVILILDNVENLVLKQDFAEETVSLIFEMADWIMDTKANIIMVFSIDSTYIKSLKHDISRYEEHELLALDMRESEVLIRRLEKEMIGEVINREIHEEIIKVTDRTPFSIISVLSYIASKDKDEIGTIFESFNTTESNDYDMSSSEDDDVEVIDSLAWKSLKEELAGNYLEGLLNLTRVESKLVHFLLPKSQDNLFSISDMNIPKDLIFAIDSLVEKKIMYKEDDFFQFESTALYHFLK</sequence>
<dbReference type="Gene3D" id="3.40.50.300">
    <property type="entry name" value="P-loop containing nucleotide triphosphate hydrolases"/>
    <property type="match status" value="1"/>
</dbReference>
<accession>A0A0F9HMU9</accession>
<dbReference type="AlphaFoldDB" id="A0A0F9HMU9"/>
<name>A0A0F9HMU9_9ZZZZ</name>
<reference evidence="1" key="1">
    <citation type="journal article" date="2015" name="Nature">
        <title>Complex archaea that bridge the gap between prokaryotes and eukaryotes.</title>
        <authorList>
            <person name="Spang A."/>
            <person name="Saw J.H."/>
            <person name="Jorgensen S.L."/>
            <person name="Zaremba-Niedzwiedzka K."/>
            <person name="Martijn J."/>
            <person name="Lind A.E."/>
            <person name="van Eijk R."/>
            <person name="Schleper C."/>
            <person name="Guy L."/>
            <person name="Ettema T.J."/>
        </authorList>
    </citation>
    <scope>NUCLEOTIDE SEQUENCE</scope>
</reference>
<proteinExistence type="predicted"/>